<evidence type="ECO:0000313" key="8">
    <source>
        <dbReference type="EMBL" id="GMI04396.1"/>
    </source>
</evidence>
<keyword evidence="6" id="KW-0732">Signal</keyword>
<evidence type="ECO:0000259" key="7">
    <source>
        <dbReference type="Pfam" id="PF01490"/>
    </source>
</evidence>
<feature type="transmembrane region" description="Helical" evidence="5">
    <location>
        <begin position="162"/>
        <end position="179"/>
    </location>
</feature>
<evidence type="ECO:0000313" key="9">
    <source>
        <dbReference type="Proteomes" id="UP001165082"/>
    </source>
</evidence>
<comment type="caution">
    <text evidence="8">The sequence shown here is derived from an EMBL/GenBank/DDBJ whole genome shotgun (WGS) entry which is preliminary data.</text>
</comment>
<accession>A0A9W7CGY5</accession>
<proteinExistence type="predicted"/>
<organism evidence="8 9">
    <name type="scientific">Triparma retinervis</name>
    <dbReference type="NCBI Taxonomy" id="2557542"/>
    <lineage>
        <taxon>Eukaryota</taxon>
        <taxon>Sar</taxon>
        <taxon>Stramenopiles</taxon>
        <taxon>Ochrophyta</taxon>
        <taxon>Bolidophyceae</taxon>
        <taxon>Parmales</taxon>
        <taxon>Triparmaceae</taxon>
        <taxon>Triparma</taxon>
    </lineage>
</organism>
<keyword evidence="2 5" id="KW-0812">Transmembrane</keyword>
<feature type="domain" description="Amino acid transporter transmembrane" evidence="7">
    <location>
        <begin position="73"/>
        <end position="323"/>
    </location>
</feature>
<gene>
    <name evidence="8" type="ORF">TrRE_jg13266</name>
</gene>
<name>A0A9W7CGY5_9STRA</name>
<protein>
    <recommendedName>
        <fullName evidence="7">Amino acid transporter transmembrane domain-containing protein</fullName>
    </recommendedName>
</protein>
<dbReference type="OrthoDB" id="206873at2759"/>
<keyword evidence="4 5" id="KW-0472">Membrane</keyword>
<feature type="signal peptide" evidence="6">
    <location>
        <begin position="1"/>
        <end position="23"/>
    </location>
</feature>
<dbReference type="Pfam" id="PF01490">
    <property type="entry name" value="Aa_trans"/>
    <property type="match status" value="1"/>
</dbReference>
<dbReference type="GO" id="GO:0015179">
    <property type="term" value="F:L-amino acid transmembrane transporter activity"/>
    <property type="evidence" value="ECO:0007669"/>
    <property type="project" value="TreeGrafter"/>
</dbReference>
<feature type="transmembrane region" description="Helical" evidence="5">
    <location>
        <begin position="300"/>
        <end position="320"/>
    </location>
</feature>
<comment type="subcellular location">
    <subcellularLocation>
        <location evidence="1">Membrane</location>
        <topology evidence="1">Multi-pass membrane protein</topology>
    </subcellularLocation>
</comment>
<dbReference type="Proteomes" id="UP001165082">
    <property type="component" value="Unassembled WGS sequence"/>
</dbReference>
<feature type="transmembrane region" description="Helical" evidence="5">
    <location>
        <begin position="273"/>
        <end position="294"/>
    </location>
</feature>
<keyword evidence="3 5" id="KW-1133">Transmembrane helix</keyword>
<feature type="transmembrane region" description="Helical" evidence="5">
    <location>
        <begin position="130"/>
        <end position="150"/>
    </location>
</feature>
<reference evidence="8" key="1">
    <citation type="submission" date="2022-07" db="EMBL/GenBank/DDBJ databases">
        <title>Genome analysis of Parmales, a sister group of diatoms, reveals the evolutionary specialization of diatoms from phago-mixotrophs to photoautotrophs.</title>
        <authorList>
            <person name="Ban H."/>
            <person name="Sato S."/>
            <person name="Yoshikawa S."/>
            <person name="Kazumasa Y."/>
            <person name="Nakamura Y."/>
            <person name="Ichinomiya M."/>
            <person name="Saitoh K."/>
            <person name="Sato N."/>
            <person name="Blanc-Mathieu R."/>
            <person name="Endo H."/>
            <person name="Kuwata A."/>
            <person name="Ogata H."/>
        </authorList>
    </citation>
    <scope>NUCLEOTIDE SEQUENCE</scope>
</reference>
<evidence type="ECO:0000256" key="6">
    <source>
        <dbReference type="SAM" id="SignalP"/>
    </source>
</evidence>
<keyword evidence="9" id="KW-1185">Reference proteome</keyword>
<feature type="transmembrane region" description="Helical" evidence="5">
    <location>
        <begin position="200"/>
        <end position="221"/>
    </location>
</feature>
<evidence type="ECO:0000256" key="3">
    <source>
        <dbReference type="ARBA" id="ARBA00022989"/>
    </source>
</evidence>
<evidence type="ECO:0000256" key="1">
    <source>
        <dbReference type="ARBA" id="ARBA00004141"/>
    </source>
</evidence>
<dbReference type="PANTHER" id="PTHR22950">
    <property type="entry name" value="AMINO ACID TRANSPORTER"/>
    <property type="match status" value="1"/>
</dbReference>
<evidence type="ECO:0000256" key="5">
    <source>
        <dbReference type="SAM" id="Phobius"/>
    </source>
</evidence>
<dbReference type="EMBL" id="BRXZ01000073">
    <property type="protein sequence ID" value="GMI04396.1"/>
    <property type="molecule type" value="Genomic_DNA"/>
</dbReference>
<dbReference type="InterPro" id="IPR013057">
    <property type="entry name" value="AA_transpt_TM"/>
</dbReference>
<feature type="transmembrane region" description="Helical" evidence="5">
    <location>
        <begin position="100"/>
        <end position="118"/>
    </location>
</feature>
<evidence type="ECO:0000256" key="4">
    <source>
        <dbReference type="ARBA" id="ARBA00023136"/>
    </source>
</evidence>
<evidence type="ECO:0000256" key="2">
    <source>
        <dbReference type="ARBA" id="ARBA00022692"/>
    </source>
</evidence>
<dbReference type="AlphaFoldDB" id="A0A9W7CGY5"/>
<dbReference type="GO" id="GO:0016020">
    <property type="term" value="C:membrane"/>
    <property type="evidence" value="ECO:0007669"/>
    <property type="project" value="UniProtKB-SubCell"/>
</dbReference>
<feature type="chain" id="PRO_5040888648" description="Amino acid transporter transmembrane domain-containing protein" evidence="6">
    <location>
        <begin position="24"/>
        <end position="330"/>
    </location>
</feature>
<feature type="transmembrane region" description="Helical" evidence="5">
    <location>
        <begin position="241"/>
        <end position="261"/>
    </location>
</feature>
<sequence length="330" mass="35036">MSYFSSILGGPLPTLCILGVTQAVNVYAGEQLLGAVEKVEDEKVRVVRVTDLPTLAGEIPSHKWATALSFDANLFLVLGAYLLTMENCLIQLLYPLQPPRLLLGALNVAILVSLNSTVGRTMGKLGRAPAVISVTTILASMGICLVSAYMTTDPNPDSPAKTYGYSVPAAVSGIAFAVGSQKLLLNVRAELEDVSSSSKVLRYGLAIMSLLYGTIICLTPSSNPPSFLLDILDAGSLSSRLASFSLFIHVAISFSINSQALVRRLVENCNISWLQCTTIISVSTLITTLLVPSFASLTSLIGALTSIPLTLTLPMIFGVASTARVGWRLR</sequence>
<feature type="transmembrane region" description="Helical" evidence="5">
    <location>
        <begin position="72"/>
        <end position="94"/>
    </location>
</feature>